<feature type="region of interest" description="Disordered" evidence="1">
    <location>
        <begin position="33"/>
        <end position="87"/>
    </location>
</feature>
<proteinExistence type="predicted"/>
<reference evidence="2 3" key="1">
    <citation type="submission" date="2019-09" db="EMBL/GenBank/DDBJ databases">
        <title>A chromosome-level genome assembly of the Chinese tupelo Nyssa sinensis.</title>
        <authorList>
            <person name="Yang X."/>
            <person name="Kang M."/>
            <person name="Yang Y."/>
            <person name="Xiong H."/>
            <person name="Wang M."/>
            <person name="Zhang Z."/>
            <person name="Wang Z."/>
            <person name="Wu H."/>
            <person name="Ma T."/>
            <person name="Liu J."/>
            <person name="Xi Z."/>
        </authorList>
    </citation>
    <scope>NUCLEOTIDE SEQUENCE [LARGE SCALE GENOMIC DNA]</scope>
    <source>
        <strain evidence="2">J267</strain>
        <tissue evidence="2">Leaf</tissue>
    </source>
</reference>
<accession>A0A5J5A6G1</accession>
<sequence length="87" mass="9087">MESLHGDSSSPSIREASTMAALEDVEVEGEGLLADSRGGMQEYGRSNTEKASGCDGRSGQSLQEGVKSDGAAYLNHGICGNSKHPMR</sequence>
<evidence type="ECO:0000313" key="2">
    <source>
        <dbReference type="EMBL" id="KAA8525784.1"/>
    </source>
</evidence>
<feature type="region of interest" description="Disordered" evidence="1">
    <location>
        <begin position="1"/>
        <end position="20"/>
    </location>
</feature>
<evidence type="ECO:0000313" key="3">
    <source>
        <dbReference type="Proteomes" id="UP000325577"/>
    </source>
</evidence>
<dbReference type="Proteomes" id="UP000325577">
    <property type="component" value="Linkage Group LG3"/>
</dbReference>
<dbReference type="EMBL" id="CM018046">
    <property type="protein sequence ID" value="KAA8525784.1"/>
    <property type="molecule type" value="Genomic_DNA"/>
</dbReference>
<keyword evidence="3" id="KW-1185">Reference proteome</keyword>
<dbReference type="AlphaFoldDB" id="A0A5J5A6G1"/>
<evidence type="ECO:0000256" key="1">
    <source>
        <dbReference type="SAM" id="MobiDB-lite"/>
    </source>
</evidence>
<feature type="compositionally biased region" description="Polar residues" evidence="1">
    <location>
        <begin position="1"/>
        <end position="12"/>
    </location>
</feature>
<protein>
    <submittedName>
        <fullName evidence="2">Uncharacterized protein</fullName>
    </submittedName>
</protein>
<organism evidence="2 3">
    <name type="scientific">Nyssa sinensis</name>
    <dbReference type="NCBI Taxonomy" id="561372"/>
    <lineage>
        <taxon>Eukaryota</taxon>
        <taxon>Viridiplantae</taxon>
        <taxon>Streptophyta</taxon>
        <taxon>Embryophyta</taxon>
        <taxon>Tracheophyta</taxon>
        <taxon>Spermatophyta</taxon>
        <taxon>Magnoliopsida</taxon>
        <taxon>eudicotyledons</taxon>
        <taxon>Gunneridae</taxon>
        <taxon>Pentapetalae</taxon>
        <taxon>asterids</taxon>
        <taxon>Cornales</taxon>
        <taxon>Nyssaceae</taxon>
        <taxon>Nyssa</taxon>
    </lineage>
</organism>
<gene>
    <name evidence="2" type="ORF">F0562_007639</name>
</gene>
<name>A0A5J5A6G1_9ASTE</name>